<feature type="region of interest" description="Disordered" evidence="2">
    <location>
        <begin position="732"/>
        <end position="815"/>
    </location>
</feature>
<sequence length="815" mass="87755">MGNNTSRESRGQDSPTSHGRLRPVSSGGTPTRPISPNGRQSGPLHGVRARSSRPDLSIFGIGPGSNTSEVPERRETKQEREARKLEKERVARVKERERSIKEEHVDGGYLVTMGVYTGTEDFNKAVVRQLMIERRVAPFWRGLNDFKEEWVEHQLVAAGRGLPIPAADEIPEEEPAAPLSSESPHASDPNLPNLMVPMGSRSQTVASDRSATLSVPPATSPEPASPSSSTPAVQSASPFRPRTRILASLTTSAKNPSPVDIVPREIQLPKDPYVKGQHIEAFLYKDATECPICFLYYPPYLNKTRCCDQPICSECFVQIKRPDPHPPEHETNDPSQPGSSNPESSAEAEALVSEPACCPYCQLPEFGVTYEPPPFRRGLSYANPQGPETPPVLSPTSPTGATGTTTSLAPHTHKRRTTSISASAPTVIATDRVRPDWAVKLANARSHMARRSAAATALHTAAYLMGSGSTDNRGFGFGSRSRFGRSRGENSPVPSGSATPSTETGARTVAEQIAQMRREAQEPGGSRRRGRMDDLEDMMMIEAIKLSLEAEEERKRKVEKEAAKDAKKRAKEEKKREKRERKGVYGSGASSALTAESVDDFLSKGKEADRGIEGGTATLVHINTANAGSNASQLDMLSSRNLDGGSFPSLQEFQDSPTTAAPPDRPSHLRQISNASSLTSSFVESAPNRINVPGNSNNPHDTSDASSTTGFNLQSLTAVINNGNEDKAPTVTHAEEANQENKEKSTESTSQGLKPGLEESVMTLTGDNSASRERQTGTPRLIVTPGTPAASNEAEEFGKQLGTGMSGSTESVITQ</sequence>
<evidence type="ECO:0008006" key="5">
    <source>
        <dbReference type="Google" id="ProtNLM"/>
    </source>
</evidence>
<feature type="region of interest" description="Disordered" evidence="2">
    <location>
        <begin position="381"/>
        <end position="419"/>
    </location>
</feature>
<feature type="region of interest" description="Disordered" evidence="2">
    <location>
        <begin position="1"/>
        <end position="82"/>
    </location>
</feature>
<dbReference type="HOGENOM" id="CLU_009068_1_0_1"/>
<feature type="region of interest" description="Disordered" evidence="2">
    <location>
        <begin position="560"/>
        <end position="588"/>
    </location>
</feature>
<feature type="region of interest" description="Disordered" evidence="2">
    <location>
        <begin position="686"/>
        <end position="709"/>
    </location>
</feature>
<name>A0A0C3CSK7_OIDMZ</name>
<evidence type="ECO:0000313" key="3">
    <source>
        <dbReference type="EMBL" id="KIN02004.1"/>
    </source>
</evidence>
<feature type="compositionally biased region" description="Low complexity" evidence="2">
    <location>
        <begin position="176"/>
        <end position="187"/>
    </location>
</feature>
<gene>
    <name evidence="3" type="ORF">OIDMADRAFT_161787</name>
</gene>
<feature type="compositionally biased region" description="Polar residues" evidence="2">
    <location>
        <begin position="492"/>
        <end position="505"/>
    </location>
</feature>
<feature type="compositionally biased region" description="Basic and acidic residues" evidence="2">
    <location>
        <begin position="560"/>
        <end position="583"/>
    </location>
</feature>
<dbReference type="FunCoup" id="A0A0C3CSK7">
    <property type="interactions" value="55"/>
</dbReference>
<keyword evidence="4" id="KW-1185">Reference proteome</keyword>
<feature type="region of interest" description="Disordered" evidence="2">
    <location>
        <begin position="173"/>
        <end position="240"/>
    </location>
</feature>
<dbReference type="AlphaFoldDB" id="A0A0C3CSK7"/>
<dbReference type="EMBL" id="KN832875">
    <property type="protein sequence ID" value="KIN02004.1"/>
    <property type="molecule type" value="Genomic_DNA"/>
</dbReference>
<protein>
    <recommendedName>
        <fullName evidence="5">Protein sip5</fullName>
    </recommendedName>
</protein>
<feature type="compositionally biased region" description="Polar residues" evidence="2">
    <location>
        <begin position="806"/>
        <end position="815"/>
    </location>
</feature>
<feature type="region of interest" description="Disordered" evidence="2">
    <location>
        <begin position="323"/>
        <end position="348"/>
    </location>
</feature>
<dbReference type="InParanoid" id="A0A0C3CSK7"/>
<feature type="region of interest" description="Disordered" evidence="2">
    <location>
        <begin position="636"/>
        <end position="670"/>
    </location>
</feature>
<feature type="compositionally biased region" description="Low complexity" evidence="2">
    <location>
        <begin position="225"/>
        <end position="238"/>
    </location>
</feature>
<comment type="similarity">
    <text evidence="1">Belongs to the SIP5 family.</text>
</comment>
<dbReference type="CDD" id="cd24139">
    <property type="entry name" value="SIP5-like"/>
    <property type="match status" value="1"/>
</dbReference>
<evidence type="ECO:0000256" key="1">
    <source>
        <dbReference type="ARBA" id="ARBA00010402"/>
    </source>
</evidence>
<feature type="compositionally biased region" description="Basic and acidic residues" evidence="2">
    <location>
        <begin position="732"/>
        <end position="746"/>
    </location>
</feature>
<feature type="region of interest" description="Disordered" evidence="2">
    <location>
        <begin position="466"/>
        <end position="506"/>
    </location>
</feature>
<feature type="compositionally biased region" description="Basic and acidic residues" evidence="2">
    <location>
        <begin position="70"/>
        <end position="82"/>
    </location>
</feature>
<reference evidence="4" key="2">
    <citation type="submission" date="2015-01" db="EMBL/GenBank/DDBJ databases">
        <title>Evolutionary Origins and Diversification of the Mycorrhizal Mutualists.</title>
        <authorList>
            <consortium name="DOE Joint Genome Institute"/>
            <consortium name="Mycorrhizal Genomics Consortium"/>
            <person name="Kohler A."/>
            <person name="Kuo A."/>
            <person name="Nagy L.G."/>
            <person name="Floudas D."/>
            <person name="Copeland A."/>
            <person name="Barry K.W."/>
            <person name="Cichocki N."/>
            <person name="Veneault-Fourrey C."/>
            <person name="LaButti K."/>
            <person name="Lindquist E.A."/>
            <person name="Lipzen A."/>
            <person name="Lundell T."/>
            <person name="Morin E."/>
            <person name="Murat C."/>
            <person name="Riley R."/>
            <person name="Ohm R."/>
            <person name="Sun H."/>
            <person name="Tunlid A."/>
            <person name="Henrissat B."/>
            <person name="Grigoriev I.V."/>
            <person name="Hibbett D.S."/>
            <person name="Martin F."/>
        </authorList>
    </citation>
    <scope>NUCLEOTIDE SEQUENCE [LARGE SCALE GENOMIC DNA]</scope>
    <source>
        <strain evidence="4">Zn</strain>
    </source>
</reference>
<feature type="region of interest" description="Disordered" evidence="2">
    <location>
        <begin position="517"/>
        <end position="536"/>
    </location>
</feature>
<evidence type="ECO:0000313" key="4">
    <source>
        <dbReference type="Proteomes" id="UP000054321"/>
    </source>
</evidence>
<accession>A0A0C3CSK7</accession>
<dbReference type="GO" id="GO:0005737">
    <property type="term" value="C:cytoplasm"/>
    <property type="evidence" value="ECO:0007669"/>
    <property type="project" value="TreeGrafter"/>
</dbReference>
<feature type="compositionally biased region" description="Polar residues" evidence="2">
    <location>
        <begin position="200"/>
        <end position="213"/>
    </location>
</feature>
<feature type="compositionally biased region" description="Low complexity" evidence="2">
    <location>
        <begin position="394"/>
        <end position="410"/>
    </location>
</feature>
<dbReference type="STRING" id="913774.A0A0C3CSK7"/>
<dbReference type="OrthoDB" id="21471at2759"/>
<feature type="compositionally biased region" description="Polar residues" evidence="2">
    <location>
        <begin position="648"/>
        <end position="659"/>
    </location>
</feature>
<feature type="compositionally biased region" description="Polar residues" evidence="2">
    <location>
        <begin position="693"/>
        <end position="709"/>
    </location>
</feature>
<evidence type="ECO:0000256" key="2">
    <source>
        <dbReference type="SAM" id="MobiDB-lite"/>
    </source>
</evidence>
<dbReference type="Proteomes" id="UP000054321">
    <property type="component" value="Unassembled WGS sequence"/>
</dbReference>
<dbReference type="PANTHER" id="PTHR31315:SF1">
    <property type="entry name" value="PROTEIN SIP5"/>
    <property type="match status" value="1"/>
</dbReference>
<feature type="compositionally biased region" description="Basic and acidic residues" evidence="2">
    <location>
        <begin position="323"/>
        <end position="332"/>
    </location>
</feature>
<reference evidence="3 4" key="1">
    <citation type="submission" date="2014-04" db="EMBL/GenBank/DDBJ databases">
        <authorList>
            <consortium name="DOE Joint Genome Institute"/>
            <person name="Kuo A."/>
            <person name="Martino E."/>
            <person name="Perotto S."/>
            <person name="Kohler A."/>
            <person name="Nagy L.G."/>
            <person name="Floudas D."/>
            <person name="Copeland A."/>
            <person name="Barry K.W."/>
            <person name="Cichocki N."/>
            <person name="Veneault-Fourrey C."/>
            <person name="LaButti K."/>
            <person name="Lindquist E.A."/>
            <person name="Lipzen A."/>
            <person name="Lundell T."/>
            <person name="Morin E."/>
            <person name="Murat C."/>
            <person name="Sun H."/>
            <person name="Tunlid A."/>
            <person name="Henrissat B."/>
            <person name="Grigoriev I.V."/>
            <person name="Hibbett D.S."/>
            <person name="Martin F."/>
            <person name="Nordberg H.P."/>
            <person name="Cantor M.N."/>
            <person name="Hua S.X."/>
        </authorList>
    </citation>
    <scope>NUCLEOTIDE SEQUENCE [LARGE SCALE GENOMIC DNA]</scope>
    <source>
        <strain evidence="3 4">Zn</strain>
    </source>
</reference>
<organism evidence="3 4">
    <name type="scientific">Oidiodendron maius (strain Zn)</name>
    <dbReference type="NCBI Taxonomy" id="913774"/>
    <lineage>
        <taxon>Eukaryota</taxon>
        <taxon>Fungi</taxon>
        <taxon>Dikarya</taxon>
        <taxon>Ascomycota</taxon>
        <taxon>Pezizomycotina</taxon>
        <taxon>Leotiomycetes</taxon>
        <taxon>Leotiomycetes incertae sedis</taxon>
        <taxon>Myxotrichaceae</taxon>
        <taxon>Oidiodendron</taxon>
    </lineage>
</organism>
<feature type="compositionally biased region" description="Polar residues" evidence="2">
    <location>
        <begin position="1"/>
        <end position="17"/>
    </location>
</feature>
<proteinExistence type="inferred from homology"/>
<feature type="compositionally biased region" description="Polar residues" evidence="2">
    <location>
        <begin position="26"/>
        <end position="40"/>
    </location>
</feature>
<feature type="compositionally biased region" description="Low complexity" evidence="2">
    <location>
        <begin position="339"/>
        <end position="348"/>
    </location>
</feature>
<dbReference type="PANTHER" id="PTHR31315">
    <property type="entry name" value="PROTEIN SIP5"/>
    <property type="match status" value="1"/>
</dbReference>
<dbReference type="InterPro" id="IPR039301">
    <property type="entry name" value="Sip5/DA2"/>
</dbReference>